<dbReference type="GO" id="GO:0043139">
    <property type="term" value="F:5'-3' DNA helicase activity"/>
    <property type="evidence" value="ECO:0007669"/>
    <property type="project" value="UniProtKB-EC"/>
</dbReference>
<evidence type="ECO:0000256" key="10">
    <source>
        <dbReference type="ARBA" id="ARBA00048954"/>
    </source>
</evidence>
<dbReference type="GO" id="GO:0003677">
    <property type="term" value="F:DNA binding"/>
    <property type="evidence" value="ECO:0007669"/>
    <property type="project" value="UniProtKB-UniRule"/>
</dbReference>
<accession>A0A0F5H1U6</accession>
<organism evidence="14 15">
    <name type="scientific">Mycoplasmopsis meleagridis ATCC 25294</name>
    <dbReference type="NCBI Taxonomy" id="1264554"/>
    <lineage>
        <taxon>Bacteria</taxon>
        <taxon>Bacillati</taxon>
        <taxon>Mycoplasmatota</taxon>
        <taxon>Mycoplasmoidales</taxon>
        <taxon>Metamycoplasmataceae</taxon>
        <taxon>Mycoplasmopsis</taxon>
    </lineage>
</organism>
<protein>
    <recommendedName>
        <fullName evidence="11 12">Replicative DNA helicase</fullName>
        <ecNumber evidence="11 12">5.6.2.3</ecNumber>
    </recommendedName>
</protein>
<dbReference type="EC" id="5.6.2.3" evidence="11 12"/>
<comment type="catalytic activity">
    <reaction evidence="10 12">
        <text>ATP + H2O = ADP + phosphate + H(+)</text>
        <dbReference type="Rhea" id="RHEA:13065"/>
        <dbReference type="ChEBI" id="CHEBI:15377"/>
        <dbReference type="ChEBI" id="CHEBI:15378"/>
        <dbReference type="ChEBI" id="CHEBI:30616"/>
        <dbReference type="ChEBI" id="CHEBI:43474"/>
        <dbReference type="ChEBI" id="CHEBI:456216"/>
        <dbReference type="EC" id="5.6.2.3"/>
    </reaction>
</comment>
<evidence type="ECO:0000256" key="1">
    <source>
        <dbReference type="ARBA" id="ARBA00008428"/>
    </source>
</evidence>
<keyword evidence="15" id="KW-1185">Reference proteome</keyword>
<dbReference type="Proteomes" id="UP000033750">
    <property type="component" value="Unassembled WGS sequence"/>
</dbReference>
<dbReference type="CDD" id="cd00984">
    <property type="entry name" value="DnaB_C"/>
    <property type="match status" value="1"/>
</dbReference>
<evidence type="ECO:0000259" key="13">
    <source>
        <dbReference type="PROSITE" id="PS51199"/>
    </source>
</evidence>
<dbReference type="InterPro" id="IPR027417">
    <property type="entry name" value="P-loop_NTPase"/>
</dbReference>
<proteinExistence type="inferred from homology"/>
<keyword evidence="8 12" id="KW-0238">DNA-binding</keyword>
<dbReference type="Gene3D" id="3.40.50.300">
    <property type="entry name" value="P-loop containing nucleotide triphosphate hydrolases"/>
    <property type="match status" value="1"/>
</dbReference>
<comment type="caution">
    <text evidence="14">The sequence shown here is derived from an EMBL/GenBank/DDBJ whole genome shotgun (WGS) entry which is preliminary data.</text>
</comment>
<keyword evidence="4 12" id="KW-0547">Nucleotide-binding</keyword>
<evidence type="ECO:0000313" key="14">
    <source>
        <dbReference type="EMBL" id="KKB26812.1"/>
    </source>
</evidence>
<gene>
    <name evidence="14" type="primary">dnaB</name>
    <name evidence="14" type="ORF">MMELEA_04920</name>
</gene>
<dbReference type="PANTHER" id="PTHR30153:SF2">
    <property type="entry name" value="REPLICATIVE DNA HELICASE"/>
    <property type="match status" value="1"/>
</dbReference>
<evidence type="ECO:0000256" key="6">
    <source>
        <dbReference type="ARBA" id="ARBA00022806"/>
    </source>
</evidence>
<dbReference type="GO" id="GO:0005524">
    <property type="term" value="F:ATP binding"/>
    <property type="evidence" value="ECO:0007669"/>
    <property type="project" value="UniProtKB-UniRule"/>
</dbReference>
<evidence type="ECO:0000256" key="5">
    <source>
        <dbReference type="ARBA" id="ARBA00022801"/>
    </source>
</evidence>
<dbReference type="PROSITE" id="PS51199">
    <property type="entry name" value="SF4_HELICASE"/>
    <property type="match status" value="1"/>
</dbReference>
<keyword evidence="6 12" id="KW-0347">Helicase</keyword>
<dbReference type="AlphaFoldDB" id="A0A0F5H1U6"/>
<dbReference type="GO" id="GO:1990077">
    <property type="term" value="C:primosome complex"/>
    <property type="evidence" value="ECO:0007669"/>
    <property type="project" value="UniProtKB-UniRule"/>
</dbReference>
<dbReference type="GO" id="GO:0005829">
    <property type="term" value="C:cytosol"/>
    <property type="evidence" value="ECO:0007669"/>
    <property type="project" value="TreeGrafter"/>
</dbReference>
<dbReference type="InterPro" id="IPR036185">
    <property type="entry name" value="DNA_heli_DnaB-like_N_sf"/>
</dbReference>
<dbReference type="InterPro" id="IPR016136">
    <property type="entry name" value="DNA_helicase_N/primase_C"/>
</dbReference>
<keyword evidence="9" id="KW-0413">Isomerase</keyword>
<keyword evidence="3 12" id="KW-0235">DNA replication</keyword>
<dbReference type="OrthoDB" id="9773982at2"/>
<evidence type="ECO:0000256" key="3">
    <source>
        <dbReference type="ARBA" id="ARBA00022705"/>
    </source>
</evidence>
<sequence>MKNEVSFDNNVVIWDRKTEWNLLALILLRQENSHEIIPYLEAEDFYDINDRQLFIIMRDLYDQAKSINEDSILEKAIELGYLNVDEFFLAEVYTANAFVQNLVDYREKLIELSKLRKLQNGINEVNSLLYRQVSNSEEVIDKLQNLIFQIERVDNGKLFLSSQEVSNSYYEKLNILKNRDDNEIVGLSTGFSSLDYVNQGFQPTELIILAARPAVGKTTLALNIALNVANNKLNPKNVAFFSLEMSPEQLMSKIYSTISGVEASKLKNVKFLTNDEWIKIANAKINHIDKLNLFIDDTGSATLRTLIWKAKRLHKQKKLDLIIVDYLQLITTDNLNKNDNRQIEVSKVSRSLKLLAKELNIPIIALSQLSRDVEKRQDKEPMLSDLRESGAIEQDADIVAFLHREDYYNSGKRNNLNKENEDSDLKDIAITKLIIAKNRSGPTTDVEFIFKKSIGKFFDKKELFDTYNNQIKNDFN</sequence>
<evidence type="ECO:0000256" key="12">
    <source>
        <dbReference type="RuleBase" id="RU362085"/>
    </source>
</evidence>
<keyword evidence="5 12" id="KW-0378">Hydrolase</keyword>
<dbReference type="GO" id="GO:0016887">
    <property type="term" value="F:ATP hydrolysis activity"/>
    <property type="evidence" value="ECO:0007669"/>
    <property type="project" value="RHEA"/>
</dbReference>
<evidence type="ECO:0000313" key="15">
    <source>
        <dbReference type="Proteomes" id="UP000033750"/>
    </source>
</evidence>
<dbReference type="PANTHER" id="PTHR30153">
    <property type="entry name" value="REPLICATIVE DNA HELICASE DNAB"/>
    <property type="match status" value="1"/>
</dbReference>
<comment type="similarity">
    <text evidence="1 12">Belongs to the helicase family. DnaB subfamily.</text>
</comment>
<evidence type="ECO:0000256" key="8">
    <source>
        <dbReference type="ARBA" id="ARBA00023125"/>
    </source>
</evidence>
<comment type="function">
    <text evidence="12">The main replicative DNA helicase, it participates in initiation and elongation during chromosome replication. Travels ahead of the DNA replisome, separating dsDNA into templates for DNA synthesis. A processive ATP-dependent 5'-3' DNA helicase it has DNA-dependent ATPase activity.</text>
</comment>
<evidence type="ECO:0000256" key="9">
    <source>
        <dbReference type="ARBA" id="ARBA00023235"/>
    </source>
</evidence>
<evidence type="ECO:0000256" key="11">
    <source>
        <dbReference type="NCBIfam" id="TIGR00665"/>
    </source>
</evidence>
<reference evidence="14 15" key="1">
    <citation type="submission" date="2015-03" db="EMBL/GenBank/DDBJ databases">
        <title>Genome sequence of Mycoplasma meleagridis strain ATCC 25294.</title>
        <authorList>
            <person name="Yacoub E."/>
            <person name="Blanchard A."/>
            <person name="Sirand-Pugnet P."/>
            <person name="Mardassi B.B.A."/>
        </authorList>
    </citation>
    <scope>NUCLEOTIDE SEQUENCE [LARGE SCALE GENOMIC DNA]</scope>
    <source>
        <strain evidence="14 15">ATCC 25294</strain>
    </source>
</reference>
<keyword evidence="2 12" id="KW-0639">Primosome</keyword>
<dbReference type="EMBL" id="JZXN01000016">
    <property type="protein sequence ID" value="KKB26812.1"/>
    <property type="molecule type" value="Genomic_DNA"/>
</dbReference>
<dbReference type="SUPFAM" id="SSF48024">
    <property type="entry name" value="N-terminal domain of DnaB helicase"/>
    <property type="match status" value="1"/>
</dbReference>
<evidence type="ECO:0000256" key="2">
    <source>
        <dbReference type="ARBA" id="ARBA00022515"/>
    </source>
</evidence>
<dbReference type="Pfam" id="PF03796">
    <property type="entry name" value="DnaB_C"/>
    <property type="match status" value="1"/>
</dbReference>
<dbReference type="NCBIfam" id="TIGR00665">
    <property type="entry name" value="DnaB"/>
    <property type="match status" value="1"/>
</dbReference>
<feature type="domain" description="SF4 helicase" evidence="13">
    <location>
        <begin position="180"/>
        <end position="464"/>
    </location>
</feature>
<dbReference type="InterPro" id="IPR007694">
    <property type="entry name" value="DNA_helicase_DnaB-like_C"/>
</dbReference>
<dbReference type="InterPro" id="IPR007693">
    <property type="entry name" value="DNA_helicase_DnaB-like_N"/>
</dbReference>
<dbReference type="PATRIC" id="fig|1264554.4.peg.436"/>
<dbReference type="STRING" id="29561.MM26B8_02460"/>
<dbReference type="Gene3D" id="1.10.860.10">
    <property type="entry name" value="DNAb Helicase, Chain A"/>
    <property type="match status" value="1"/>
</dbReference>
<evidence type="ECO:0000256" key="4">
    <source>
        <dbReference type="ARBA" id="ARBA00022741"/>
    </source>
</evidence>
<dbReference type="SUPFAM" id="SSF52540">
    <property type="entry name" value="P-loop containing nucleoside triphosphate hydrolases"/>
    <property type="match status" value="1"/>
</dbReference>
<evidence type="ECO:0000256" key="7">
    <source>
        <dbReference type="ARBA" id="ARBA00022840"/>
    </source>
</evidence>
<keyword evidence="7 12" id="KW-0067">ATP-binding</keyword>
<name>A0A0F5H1U6_9BACT</name>
<dbReference type="RefSeq" id="WP_046096915.1">
    <property type="nucleotide sequence ID" value="NZ_JZXN01000016.1"/>
</dbReference>
<dbReference type="Pfam" id="PF00772">
    <property type="entry name" value="DnaB"/>
    <property type="match status" value="1"/>
</dbReference>
<dbReference type="InterPro" id="IPR007692">
    <property type="entry name" value="DNA_helicase_DnaB"/>
</dbReference>
<dbReference type="GO" id="GO:0006269">
    <property type="term" value="P:DNA replication, synthesis of primer"/>
    <property type="evidence" value="ECO:0007669"/>
    <property type="project" value="UniProtKB-UniRule"/>
</dbReference>